<proteinExistence type="predicted"/>
<feature type="chain" id="PRO_5046814663" description="OmpA-like domain-containing protein" evidence="2">
    <location>
        <begin position="23"/>
        <end position="554"/>
    </location>
</feature>
<evidence type="ECO:0000256" key="2">
    <source>
        <dbReference type="SAM" id="SignalP"/>
    </source>
</evidence>
<keyword evidence="2" id="KW-0732">Signal</keyword>
<name>A0ABR7MC94_9BACT</name>
<evidence type="ECO:0000313" key="4">
    <source>
        <dbReference type="EMBL" id="MBC6492645.1"/>
    </source>
</evidence>
<evidence type="ECO:0000313" key="5">
    <source>
        <dbReference type="Proteomes" id="UP000765802"/>
    </source>
</evidence>
<dbReference type="InterPro" id="IPR036737">
    <property type="entry name" value="OmpA-like_sf"/>
</dbReference>
<feature type="domain" description="OmpA-like" evidence="3">
    <location>
        <begin position="448"/>
        <end position="522"/>
    </location>
</feature>
<dbReference type="Gene3D" id="3.30.1330.60">
    <property type="entry name" value="OmpA-like domain"/>
    <property type="match status" value="1"/>
</dbReference>
<dbReference type="SUPFAM" id="SSF103088">
    <property type="entry name" value="OmpA-like"/>
    <property type="match status" value="1"/>
</dbReference>
<keyword evidence="5" id="KW-1185">Reference proteome</keyword>
<evidence type="ECO:0000259" key="3">
    <source>
        <dbReference type="Pfam" id="PF00691"/>
    </source>
</evidence>
<dbReference type="EMBL" id="MBUA01000028">
    <property type="protein sequence ID" value="MBC6492645.1"/>
    <property type="molecule type" value="Genomic_DNA"/>
</dbReference>
<dbReference type="SUPFAM" id="SSF103647">
    <property type="entry name" value="TSP type-3 repeat"/>
    <property type="match status" value="1"/>
</dbReference>
<protein>
    <recommendedName>
        <fullName evidence="3">OmpA-like domain-containing protein</fullName>
    </recommendedName>
</protein>
<evidence type="ECO:0000256" key="1">
    <source>
        <dbReference type="SAM" id="MobiDB-lite"/>
    </source>
</evidence>
<comment type="caution">
    <text evidence="4">The sequence shown here is derived from an EMBL/GenBank/DDBJ whole genome shotgun (WGS) entry which is preliminary data.</text>
</comment>
<feature type="region of interest" description="Disordered" evidence="1">
    <location>
        <begin position="358"/>
        <end position="393"/>
    </location>
</feature>
<accession>A0ABR7MC94</accession>
<feature type="compositionally biased region" description="Basic and acidic residues" evidence="1">
    <location>
        <begin position="382"/>
        <end position="393"/>
    </location>
</feature>
<dbReference type="SUPFAM" id="SSF56925">
    <property type="entry name" value="OMPA-like"/>
    <property type="match status" value="1"/>
</dbReference>
<dbReference type="InterPro" id="IPR011250">
    <property type="entry name" value="OMP/PagP_B-barrel"/>
</dbReference>
<gene>
    <name evidence="4" type="ORF">BC349_16405</name>
</gene>
<sequence length="554" mass="60645">MAIRKYTALLGLLCLFASSSFAQIGTSYDVQDSSLIPRKSLPQHNEFMNNAYPFPAKPRNQWEVGVKLGAFGISGDVPAVWPQLGFGAHVRKALGYVVSMRLEYNYGIAKGLHWSSSANYQKNKAWTDNGYKAQARTGDGPLIPAQDVVYYNYKTNIQDLTLQGVFSITNIRFHKTKSNLNLYALAGFGGMIYDTKVNALNGDQKYDFSGINGGVYKNRKDTKKALRDLMDDSYETDAEGYDDSRAKIGGKTFRPVYNVGVGIAYSLSKRINLALEQKMTASKDDLLDGQRWQESPAGDAVLTRDYDLYHFTSLGVNFNLGARSTEPLYWLNPLDYAYNELNAPKHMKLPKPILDDADGDGVTDQFDLEPNTPANAPVDSHGVSKDTDGDGVPDFKDKELITPTQCQPVDADGIGKCPEPACCKELREGGFAPKAACNIGDLPSISFTGRSVSLNNDAKAVLASVAEKIRNNPNCKIAVIGYGESSKSAQQLSWDRVNAVINYMVEKEGISADRFIFKYGEGGGDGNTVDLRDGTTEEGPNAVPAPHPNLRRKG</sequence>
<organism evidence="4 5">
    <name type="scientific">Flavihumibacter stibioxidans</name>
    <dbReference type="NCBI Taxonomy" id="1834163"/>
    <lineage>
        <taxon>Bacteria</taxon>
        <taxon>Pseudomonadati</taxon>
        <taxon>Bacteroidota</taxon>
        <taxon>Chitinophagia</taxon>
        <taxon>Chitinophagales</taxon>
        <taxon>Chitinophagaceae</taxon>
        <taxon>Flavihumibacter</taxon>
    </lineage>
</organism>
<dbReference type="InterPro" id="IPR006665">
    <property type="entry name" value="OmpA-like"/>
</dbReference>
<dbReference type="Gene3D" id="4.10.1080.10">
    <property type="entry name" value="TSP type-3 repeat"/>
    <property type="match status" value="1"/>
</dbReference>
<feature type="region of interest" description="Disordered" evidence="1">
    <location>
        <begin position="527"/>
        <end position="554"/>
    </location>
</feature>
<dbReference type="InterPro" id="IPR028974">
    <property type="entry name" value="TSP_type-3_rpt"/>
</dbReference>
<feature type="signal peptide" evidence="2">
    <location>
        <begin position="1"/>
        <end position="22"/>
    </location>
</feature>
<reference evidence="4 5" key="1">
    <citation type="submission" date="2016-07" db="EMBL/GenBank/DDBJ databases">
        <title>Genome analysis of Flavihumibacter stibioxidans YS-17.</title>
        <authorList>
            <person name="Shi K."/>
            <person name="Han Y."/>
            <person name="Wang G."/>
        </authorList>
    </citation>
    <scope>NUCLEOTIDE SEQUENCE [LARGE SCALE GENOMIC DNA]</scope>
    <source>
        <strain evidence="4 5">YS-17</strain>
    </source>
</reference>
<dbReference type="Proteomes" id="UP000765802">
    <property type="component" value="Unassembled WGS sequence"/>
</dbReference>
<dbReference type="Pfam" id="PF00691">
    <property type="entry name" value="OmpA"/>
    <property type="match status" value="1"/>
</dbReference>